<proteinExistence type="predicted"/>
<accession>A0A7W8HJV7</accession>
<dbReference type="RefSeq" id="WP_183968106.1">
    <property type="nucleotide sequence ID" value="NZ_BAABEW010000022.1"/>
</dbReference>
<protein>
    <recommendedName>
        <fullName evidence="3">YqjK-like protein</fullName>
    </recommendedName>
</protein>
<organism evidence="1 2">
    <name type="scientific">Quisquiliibacterium transsilvanicum</name>
    <dbReference type="NCBI Taxonomy" id="1549638"/>
    <lineage>
        <taxon>Bacteria</taxon>
        <taxon>Pseudomonadati</taxon>
        <taxon>Pseudomonadota</taxon>
        <taxon>Betaproteobacteria</taxon>
        <taxon>Burkholderiales</taxon>
        <taxon>Burkholderiaceae</taxon>
        <taxon>Quisquiliibacterium</taxon>
    </lineage>
</organism>
<dbReference type="EMBL" id="JACHGB010000005">
    <property type="protein sequence ID" value="MBB5272505.1"/>
    <property type="molecule type" value="Genomic_DNA"/>
</dbReference>
<sequence>MSAEEVPPGDSLAARKAALVAASAKARQDLRSQLSARAVSESPAVRLLSTAGSLLREPLVLGVIAVGLLAIGPRRLFRLVRWGVVVLPLHPLGRRLIPVLGARLMAALDERPRPRSR</sequence>
<gene>
    <name evidence="1" type="ORF">HNQ70_002528</name>
</gene>
<keyword evidence="2" id="KW-1185">Reference proteome</keyword>
<evidence type="ECO:0000313" key="2">
    <source>
        <dbReference type="Proteomes" id="UP000532440"/>
    </source>
</evidence>
<evidence type="ECO:0008006" key="3">
    <source>
        <dbReference type="Google" id="ProtNLM"/>
    </source>
</evidence>
<evidence type="ECO:0000313" key="1">
    <source>
        <dbReference type="EMBL" id="MBB5272505.1"/>
    </source>
</evidence>
<name>A0A7W8HJV7_9BURK</name>
<comment type="caution">
    <text evidence="1">The sequence shown here is derived from an EMBL/GenBank/DDBJ whole genome shotgun (WGS) entry which is preliminary data.</text>
</comment>
<reference evidence="1 2" key="1">
    <citation type="submission" date="2020-08" db="EMBL/GenBank/DDBJ databases">
        <title>Genomic Encyclopedia of Type Strains, Phase IV (KMG-IV): sequencing the most valuable type-strain genomes for metagenomic binning, comparative biology and taxonomic classification.</title>
        <authorList>
            <person name="Goeker M."/>
        </authorList>
    </citation>
    <scope>NUCLEOTIDE SEQUENCE [LARGE SCALE GENOMIC DNA]</scope>
    <source>
        <strain evidence="1 2">DSM 29781</strain>
    </source>
</reference>
<dbReference type="AlphaFoldDB" id="A0A7W8HJV7"/>
<dbReference type="Proteomes" id="UP000532440">
    <property type="component" value="Unassembled WGS sequence"/>
</dbReference>